<evidence type="ECO:0000313" key="3">
    <source>
        <dbReference type="Proteomes" id="UP000789739"/>
    </source>
</evidence>
<dbReference type="SUPFAM" id="SSF47769">
    <property type="entry name" value="SAM/Pointed domain"/>
    <property type="match status" value="1"/>
</dbReference>
<dbReference type="Pfam" id="PF00536">
    <property type="entry name" value="SAM_1"/>
    <property type="match status" value="1"/>
</dbReference>
<organism evidence="2 3">
    <name type="scientific">Paraglomus brasilianum</name>
    <dbReference type="NCBI Taxonomy" id="144538"/>
    <lineage>
        <taxon>Eukaryota</taxon>
        <taxon>Fungi</taxon>
        <taxon>Fungi incertae sedis</taxon>
        <taxon>Mucoromycota</taxon>
        <taxon>Glomeromycotina</taxon>
        <taxon>Glomeromycetes</taxon>
        <taxon>Paraglomerales</taxon>
        <taxon>Paraglomeraceae</taxon>
        <taxon>Paraglomus</taxon>
    </lineage>
</organism>
<dbReference type="PROSITE" id="PS50105">
    <property type="entry name" value="SAM_DOMAIN"/>
    <property type="match status" value="1"/>
</dbReference>
<name>A0A9N9B0R1_9GLOM</name>
<dbReference type="InterPro" id="IPR001660">
    <property type="entry name" value="SAM"/>
</dbReference>
<evidence type="ECO:0000259" key="1">
    <source>
        <dbReference type="PROSITE" id="PS50105"/>
    </source>
</evidence>
<feature type="non-terminal residue" evidence="2">
    <location>
        <position position="145"/>
    </location>
</feature>
<evidence type="ECO:0000313" key="2">
    <source>
        <dbReference type="EMBL" id="CAG8551653.1"/>
    </source>
</evidence>
<dbReference type="InterPro" id="IPR013761">
    <property type="entry name" value="SAM/pointed_sf"/>
</dbReference>
<protein>
    <submittedName>
        <fullName evidence="2">4589_t:CDS:1</fullName>
    </submittedName>
</protein>
<gene>
    <name evidence="2" type="ORF">PBRASI_LOCUS5121</name>
</gene>
<dbReference type="AlphaFoldDB" id="A0A9N9B0R1"/>
<sequence>SQPLSQQTPHTDTTASDLTAFLTSCGLTQYQDKFIENGYTNMSNFTNYEPDDISEMANVINLLPGHKADLKVAIQKLKESTAANGAHPDINFYIEPINAIQKLSTYLIQGKFCLIKVRGFGCGLQIYVISFNGGIQLECGVDEFW</sequence>
<comment type="caution">
    <text evidence="2">The sequence shown here is derived from an EMBL/GenBank/DDBJ whole genome shotgun (WGS) entry which is preliminary data.</text>
</comment>
<keyword evidence="3" id="KW-1185">Reference proteome</keyword>
<dbReference type="EMBL" id="CAJVPI010000575">
    <property type="protein sequence ID" value="CAG8551653.1"/>
    <property type="molecule type" value="Genomic_DNA"/>
</dbReference>
<proteinExistence type="predicted"/>
<feature type="domain" description="SAM" evidence="1">
    <location>
        <begin position="13"/>
        <end position="80"/>
    </location>
</feature>
<dbReference type="OrthoDB" id="2387658at2759"/>
<accession>A0A9N9B0R1</accession>
<reference evidence="2" key="1">
    <citation type="submission" date="2021-06" db="EMBL/GenBank/DDBJ databases">
        <authorList>
            <person name="Kallberg Y."/>
            <person name="Tangrot J."/>
            <person name="Rosling A."/>
        </authorList>
    </citation>
    <scope>NUCLEOTIDE SEQUENCE</scope>
    <source>
        <strain evidence="2">BR232B</strain>
    </source>
</reference>
<dbReference type="Gene3D" id="1.10.150.50">
    <property type="entry name" value="Transcription Factor, Ets-1"/>
    <property type="match status" value="1"/>
</dbReference>
<dbReference type="Proteomes" id="UP000789739">
    <property type="component" value="Unassembled WGS sequence"/>
</dbReference>